<keyword evidence="1" id="KW-0812">Transmembrane</keyword>
<comment type="caution">
    <text evidence="2">The sequence shown here is derived from an EMBL/GenBank/DDBJ whole genome shotgun (WGS) entry which is preliminary data.</text>
</comment>
<keyword evidence="1" id="KW-0472">Membrane</keyword>
<keyword evidence="1" id="KW-1133">Transmembrane helix</keyword>
<evidence type="ECO:0000256" key="1">
    <source>
        <dbReference type="SAM" id="Phobius"/>
    </source>
</evidence>
<proteinExistence type="predicted"/>
<dbReference type="Proteomes" id="UP000053462">
    <property type="component" value="Unassembled WGS sequence"/>
</dbReference>
<feature type="transmembrane region" description="Helical" evidence="1">
    <location>
        <begin position="12"/>
        <end position="33"/>
    </location>
</feature>
<dbReference type="STRING" id="227598.APY94_10305"/>
<dbReference type="EMBL" id="LLYW01000035">
    <property type="protein sequence ID" value="KUH32465.1"/>
    <property type="molecule type" value="Genomic_DNA"/>
</dbReference>
<dbReference type="Pfam" id="PF04021">
    <property type="entry name" value="Class_IIIsignal"/>
    <property type="match status" value="1"/>
</dbReference>
<gene>
    <name evidence="2" type="ORF">APY94_10305</name>
</gene>
<keyword evidence="3" id="KW-1185">Reference proteome</keyword>
<dbReference type="InterPro" id="IPR007166">
    <property type="entry name" value="Class3_signal_pept_motif"/>
</dbReference>
<sequence>MFRLRRKKGQGAIEYLFMIAAALVIILIAVRYVGQSTGTASQQADIASLQSQAELAKSTLTAAGVWNDNYNVKLDDTKNILSIENNGNPVWNATATHESEYESLQIGSNSLTGGNGIPLSDVYNTCSSGGDNAKAACYVLADLGNGHKV</sequence>
<dbReference type="RefSeq" id="WP_058939545.1">
    <property type="nucleotide sequence ID" value="NZ_LLYW01000035.1"/>
</dbReference>
<accession>A0A100XWS9</accession>
<evidence type="ECO:0000313" key="2">
    <source>
        <dbReference type="EMBL" id="KUH32465.1"/>
    </source>
</evidence>
<protein>
    <recommendedName>
        <fullName evidence="4">Class III signal peptide-containing protein</fullName>
    </recommendedName>
</protein>
<evidence type="ECO:0008006" key="4">
    <source>
        <dbReference type="Google" id="ProtNLM"/>
    </source>
</evidence>
<name>A0A100XWS9_9EURY</name>
<organism evidence="2 3">
    <name type="scientific">Thermococcus celericrescens</name>
    <dbReference type="NCBI Taxonomy" id="227598"/>
    <lineage>
        <taxon>Archaea</taxon>
        <taxon>Methanobacteriati</taxon>
        <taxon>Methanobacteriota</taxon>
        <taxon>Thermococci</taxon>
        <taxon>Thermococcales</taxon>
        <taxon>Thermococcaceae</taxon>
        <taxon>Thermococcus</taxon>
    </lineage>
</organism>
<dbReference type="OrthoDB" id="102563at2157"/>
<reference evidence="2 3" key="1">
    <citation type="submission" date="2015-10" db="EMBL/GenBank/DDBJ databases">
        <title>Draft genome sequence of Thermococcus celericrescens strain DSM 17994.</title>
        <authorList>
            <person name="Hong S.-J."/>
            <person name="Park C.-E."/>
            <person name="Shin J.-H."/>
        </authorList>
    </citation>
    <scope>NUCLEOTIDE SEQUENCE [LARGE SCALE GENOMIC DNA]</scope>
    <source>
        <strain evidence="2 3">DSM 17994</strain>
    </source>
</reference>
<evidence type="ECO:0000313" key="3">
    <source>
        <dbReference type="Proteomes" id="UP000053462"/>
    </source>
</evidence>
<dbReference type="AlphaFoldDB" id="A0A100XWS9"/>